<dbReference type="Gene3D" id="1.10.10.10">
    <property type="entry name" value="Winged helix-like DNA-binding domain superfamily/Winged helix DNA-binding domain"/>
    <property type="match status" value="1"/>
</dbReference>
<evidence type="ECO:0000256" key="1">
    <source>
        <dbReference type="ARBA" id="ARBA00010641"/>
    </source>
</evidence>
<dbReference type="AlphaFoldDB" id="A0A9W6IQN2"/>
<dbReference type="NCBIfam" id="TIGR02937">
    <property type="entry name" value="sigma70-ECF"/>
    <property type="match status" value="1"/>
</dbReference>
<accession>A0A9W6IQN2</accession>
<keyword evidence="3" id="KW-0731">Sigma factor</keyword>
<evidence type="ECO:0000256" key="4">
    <source>
        <dbReference type="ARBA" id="ARBA00023125"/>
    </source>
</evidence>
<evidence type="ECO:0000313" key="8">
    <source>
        <dbReference type="EMBL" id="GLK53574.1"/>
    </source>
</evidence>
<evidence type="ECO:0000313" key="9">
    <source>
        <dbReference type="Proteomes" id="UP001143486"/>
    </source>
</evidence>
<dbReference type="GO" id="GO:0016987">
    <property type="term" value="F:sigma factor activity"/>
    <property type="evidence" value="ECO:0007669"/>
    <property type="project" value="UniProtKB-KW"/>
</dbReference>
<dbReference type="PANTHER" id="PTHR43133:SF58">
    <property type="entry name" value="ECF RNA POLYMERASE SIGMA FACTOR SIGD"/>
    <property type="match status" value="1"/>
</dbReference>
<reference evidence="8" key="2">
    <citation type="submission" date="2023-01" db="EMBL/GenBank/DDBJ databases">
        <authorList>
            <person name="Sun Q."/>
            <person name="Evtushenko L."/>
        </authorList>
    </citation>
    <scope>NUCLEOTIDE SEQUENCE</scope>
    <source>
        <strain evidence="8">VKM B-1513</strain>
    </source>
</reference>
<dbReference type="EMBL" id="BSFE01000011">
    <property type="protein sequence ID" value="GLK53574.1"/>
    <property type="molecule type" value="Genomic_DNA"/>
</dbReference>
<dbReference type="SUPFAM" id="SSF88946">
    <property type="entry name" value="Sigma2 domain of RNA polymerase sigma factors"/>
    <property type="match status" value="1"/>
</dbReference>
<keyword evidence="2" id="KW-0805">Transcription regulation</keyword>
<dbReference type="InterPro" id="IPR013324">
    <property type="entry name" value="RNA_pol_sigma_r3/r4-like"/>
</dbReference>
<protein>
    <submittedName>
        <fullName evidence="8">RNA polymerase sigma-D factor</fullName>
    </submittedName>
</protein>
<sequence length="177" mass="19682">MSRAADGDRRAFDMLMTRHAGRVVRFARANLGSASEADDIAQESFVALHRNLHRYDPARAFETWLFAIVRNKIHDHHRRRAVLRWVGAETDFSGMPSAEAGPERVTEDRDDLRRVSALVAELPEGLRTPLLLSAMEGMSLAGIGALMGLSAKAVEVRIYRARKALKVQFGDEGDASR</sequence>
<evidence type="ECO:0000256" key="2">
    <source>
        <dbReference type="ARBA" id="ARBA00023015"/>
    </source>
</evidence>
<feature type="domain" description="RNA polymerase sigma factor 70 region 4 type 2" evidence="7">
    <location>
        <begin position="113"/>
        <end position="165"/>
    </location>
</feature>
<keyword evidence="5" id="KW-0804">Transcription</keyword>
<dbReference type="Proteomes" id="UP001143486">
    <property type="component" value="Unassembled WGS sequence"/>
</dbReference>
<keyword evidence="9" id="KW-1185">Reference proteome</keyword>
<name>A0A9W6IQN2_9PROT</name>
<dbReference type="InterPro" id="IPR036388">
    <property type="entry name" value="WH-like_DNA-bd_sf"/>
</dbReference>
<gene>
    <name evidence="8" type="ORF">GCM10017621_30820</name>
</gene>
<evidence type="ECO:0000256" key="5">
    <source>
        <dbReference type="ARBA" id="ARBA00023163"/>
    </source>
</evidence>
<comment type="similarity">
    <text evidence="1">Belongs to the sigma-70 factor family. ECF subfamily.</text>
</comment>
<dbReference type="InterPro" id="IPR039425">
    <property type="entry name" value="RNA_pol_sigma-70-like"/>
</dbReference>
<evidence type="ECO:0000259" key="7">
    <source>
        <dbReference type="Pfam" id="PF08281"/>
    </source>
</evidence>
<dbReference type="PANTHER" id="PTHR43133">
    <property type="entry name" value="RNA POLYMERASE ECF-TYPE SIGMA FACTO"/>
    <property type="match status" value="1"/>
</dbReference>
<dbReference type="SUPFAM" id="SSF88659">
    <property type="entry name" value="Sigma3 and sigma4 domains of RNA polymerase sigma factors"/>
    <property type="match status" value="1"/>
</dbReference>
<dbReference type="CDD" id="cd06171">
    <property type="entry name" value="Sigma70_r4"/>
    <property type="match status" value="1"/>
</dbReference>
<dbReference type="InterPro" id="IPR014284">
    <property type="entry name" value="RNA_pol_sigma-70_dom"/>
</dbReference>
<reference evidence="8" key="1">
    <citation type="journal article" date="2014" name="Int. J. Syst. Evol. Microbiol.">
        <title>Complete genome sequence of Corynebacterium casei LMG S-19264T (=DSM 44701T), isolated from a smear-ripened cheese.</title>
        <authorList>
            <consortium name="US DOE Joint Genome Institute (JGI-PGF)"/>
            <person name="Walter F."/>
            <person name="Albersmeier A."/>
            <person name="Kalinowski J."/>
            <person name="Ruckert C."/>
        </authorList>
    </citation>
    <scope>NUCLEOTIDE SEQUENCE</scope>
    <source>
        <strain evidence="8">VKM B-1513</strain>
    </source>
</reference>
<keyword evidence="4" id="KW-0238">DNA-binding</keyword>
<evidence type="ECO:0000256" key="3">
    <source>
        <dbReference type="ARBA" id="ARBA00023082"/>
    </source>
</evidence>
<dbReference type="GO" id="GO:0006352">
    <property type="term" value="P:DNA-templated transcription initiation"/>
    <property type="evidence" value="ECO:0007669"/>
    <property type="project" value="InterPro"/>
</dbReference>
<dbReference type="GO" id="GO:0003677">
    <property type="term" value="F:DNA binding"/>
    <property type="evidence" value="ECO:0007669"/>
    <property type="project" value="UniProtKB-KW"/>
</dbReference>
<dbReference type="Gene3D" id="1.10.1740.10">
    <property type="match status" value="1"/>
</dbReference>
<dbReference type="InterPro" id="IPR013249">
    <property type="entry name" value="RNA_pol_sigma70_r4_t2"/>
</dbReference>
<evidence type="ECO:0000259" key="6">
    <source>
        <dbReference type="Pfam" id="PF04542"/>
    </source>
</evidence>
<comment type="caution">
    <text evidence="8">The sequence shown here is derived from an EMBL/GenBank/DDBJ whole genome shotgun (WGS) entry which is preliminary data.</text>
</comment>
<dbReference type="Pfam" id="PF04542">
    <property type="entry name" value="Sigma70_r2"/>
    <property type="match status" value="1"/>
</dbReference>
<dbReference type="InterPro" id="IPR007627">
    <property type="entry name" value="RNA_pol_sigma70_r2"/>
</dbReference>
<dbReference type="Pfam" id="PF08281">
    <property type="entry name" value="Sigma70_r4_2"/>
    <property type="match status" value="1"/>
</dbReference>
<dbReference type="InterPro" id="IPR013325">
    <property type="entry name" value="RNA_pol_sigma_r2"/>
</dbReference>
<organism evidence="8 9">
    <name type="scientific">Maricaulis virginensis</name>
    <dbReference type="NCBI Taxonomy" id="144022"/>
    <lineage>
        <taxon>Bacteria</taxon>
        <taxon>Pseudomonadati</taxon>
        <taxon>Pseudomonadota</taxon>
        <taxon>Alphaproteobacteria</taxon>
        <taxon>Maricaulales</taxon>
        <taxon>Maricaulaceae</taxon>
        <taxon>Maricaulis</taxon>
    </lineage>
</organism>
<feature type="domain" description="RNA polymerase sigma-70 region 2" evidence="6">
    <location>
        <begin position="15"/>
        <end position="81"/>
    </location>
</feature>
<proteinExistence type="inferred from homology"/>
<dbReference type="RefSeq" id="WP_271187918.1">
    <property type="nucleotide sequence ID" value="NZ_BSFE01000011.1"/>
</dbReference>